<evidence type="ECO:0000313" key="2">
    <source>
        <dbReference type="Proteomes" id="UP001060085"/>
    </source>
</evidence>
<gene>
    <name evidence="1" type="ORF">M9H77_17803</name>
</gene>
<reference evidence="2" key="1">
    <citation type="journal article" date="2023" name="Nat. Plants">
        <title>Single-cell RNA sequencing provides a high-resolution roadmap for understanding the multicellular compartmentation of specialized metabolism.</title>
        <authorList>
            <person name="Sun S."/>
            <person name="Shen X."/>
            <person name="Li Y."/>
            <person name="Li Y."/>
            <person name="Wang S."/>
            <person name="Li R."/>
            <person name="Zhang H."/>
            <person name="Shen G."/>
            <person name="Guo B."/>
            <person name="Wei J."/>
            <person name="Xu J."/>
            <person name="St-Pierre B."/>
            <person name="Chen S."/>
            <person name="Sun C."/>
        </authorList>
    </citation>
    <scope>NUCLEOTIDE SEQUENCE [LARGE SCALE GENOMIC DNA]</scope>
</reference>
<dbReference type="EMBL" id="CM044704">
    <property type="protein sequence ID" value="KAI5667950.1"/>
    <property type="molecule type" value="Genomic_DNA"/>
</dbReference>
<name>A0ACC0B5N6_CATRO</name>
<dbReference type="Proteomes" id="UP001060085">
    <property type="component" value="Linkage Group LG04"/>
</dbReference>
<protein>
    <submittedName>
        <fullName evidence="1">Uncharacterized protein</fullName>
    </submittedName>
</protein>
<organism evidence="1 2">
    <name type="scientific">Catharanthus roseus</name>
    <name type="common">Madagascar periwinkle</name>
    <name type="synonym">Vinca rosea</name>
    <dbReference type="NCBI Taxonomy" id="4058"/>
    <lineage>
        <taxon>Eukaryota</taxon>
        <taxon>Viridiplantae</taxon>
        <taxon>Streptophyta</taxon>
        <taxon>Embryophyta</taxon>
        <taxon>Tracheophyta</taxon>
        <taxon>Spermatophyta</taxon>
        <taxon>Magnoliopsida</taxon>
        <taxon>eudicotyledons</taxon>
        <taxon>Gunneridae</taxon>
        <taxon>Pentapetalae</taxon>
        <taxon>asterids</taxon>
        <taxon>lamiids</taxon>
        <taxon>Gentianales</taxon>
        <taxon>Apocynaceae</taxon>
        <taxon>Rauvolfioideae</taxon>
        <taxon>Vinceae</taxon>
        <taxon>Catharanthinae</taxon>
        <taxon>Catharanthus</taxon>
    </lineage>
</organism>
<evidence type="ECO:0000313" key="1">
    <source>
        <dbReference type="EMBL" id="KAI5667950.1"/>
    </source>
</evidence>
<comment type="caution">
    <text evidence="1">The sequence shown here is derived from an EMBL/GenBank/DDBJ whole genome shotgun (WGS) entry which is preliminary data.</text>
</comment>
<accession>A0ACC0B5N6</accession>
<keyword evidence="2" id="KW-1185">Reference proteome</keyword>
<proteinExistence type="predicted"/>
<sequence>MPASSSETKTRWKKRRRESQISRKLKAPQLAQEDDVYEDEEEEDDEFNDDDNNSNQNPNGSSADRAVQIREMESVSEAGERISSFPVVIKRAVTRPHSSVLSMVATERAGLVGESRGQGQNAVVLENISHGQLQALSAVPSDCPSLAVEESVCGSGSYVITPPPIEKGRGVIKRFGSAGRVHVVPMHADWFSPNSVHRLERQVVPHFFSGKSGDHTPEKYMECRNCIVAKYMENPEQHLSVAECRVLVTDVSDDDLTRIVRFLDHWGIINYCAAAPNREPQNDGTCLFEDSKGELCVPTAALKSIDSLIQFDRPKCRLKTAEVYPELASQGEDDSDFDSIIREHLSEFRCNYCSRPTPLMYYQSQKEVDVLLCLDCFGDGRFIVGHSSLDFVKVNSMKDSTFLDGESWTDQETLLLLEGMQLYNENWNEIAEHVGTKSKAQCILHFVRLPVDGSPLENIEVPSSGSSNFSNGDDCKRALSNSNGNLAGAELLDSGFENKFPFANCGNPVMALVAFLASAVGPRVAAACAHASLAELSKNDSSASSRNLMQNDGSSNHMEGMTSKEGCLRGDQTNSSQPKDEKLRGQGPWSQHDAEATPLSAEKVKAAAIAGLAAAATKAKLFADHEEREIQRLSANIINHQLKRLELKLKQFAEVETLLMRECEQMDRTRQRFATERTLMSSHLGTSGLSRPMGPPNAGPSMVNNNVGNRQQVIPNSPQPFISGLGSNQPIHPHMSLLPQQSMYGLGPRLPLSAIQPSPSSPNIMFNATTNSQSALNHSTLRPMSGSNSGLG</sequence>